<accession>A0A8B8CYQ1</accession>
<dbReference type="AlphaFoldDB" id="A0A8B8CYQ1"/>
<reference evidence="2" key="2">
    <citation type="submission" date="2025-08" db="UniProtKB">
        <authorList>
            <consortium name="RefSeq"/>
        </authorList>
    </citation>
    <scope>IDENTIFICATION</scope>
    <source>
        <tissue evidence="2">Whole sample</tissue>
    </source>
</reference>
<dbReference type="RefSeq" id="XP_022320943.1">
    <property type="nucleotide sequence ID" value="XM_022465235.1"/>
</dbReference>
<dbReference type="Proteomes" id="UP000694844">
    <property type="component" value="Chromosome 1"/>
</dbReference>
<proteinExistence type="predicted"/>
<dbReference type="InterPro" id="IPR013320">
    <property type="entry name" value="ConA-like_dom_sf"/>
</dbReference>
<evidence type="ECO:0000313" key="2">
    <source>
        <dbReference type="RefSeq" id="XP_022320943.1"/>
    </source>
</evidence>
<sequence length="115" mass="12548">MESSSLCPTYAILHSDIVHANSTLVLAFDYWTVGTGSMSFDVIDVDTDASYFLMADWGYSGRWKSYNVTIPAGANIMYLFTGVTGGPLDEGEPRYGFSPEFGAVAVDNVRLTVKQ</sequence>
<protein>
    <submittedName>
        <fullName evidence="2">Uncharacterized protein LOC111123118</fullName>
    </submittedName>
</protein>
<gene>
    <name evidence="2" type="primary">LOC111123118</name>
</gene>
<organism evidence="1 2">
    <name type="scientific">Crassostrea virginica</name>
    <name type="common">Eastern oyster</name>
    <dbReference type="NCBI Taxonomy" id="6565"/>
    <lineage>
        <taxon>Eukaryota</taxon>
        <taxon>Metazoa</taxon>
        <taxon>Spiralia</taxon>
        <taxon>Lophotrochozoa</taxon>
        <taxon>Mollusca</taxon>
        <taxon>Bivalvia</taxon>
        <taxon>Autobranchia</taxon>
        <taxon>Pteriomorphia</taxon>
        <taxon>Ostreida</taxon>
        <taxon>Ostreoidea</taxon>
        <taxon>Ostreidae</taxon>
        <taxon>Crassostrea</taxon>
    </lineage>
</organism>
<dbReference type="GeneID" id="111123118"/>
<evidence type="ECO:0000313" key="1">
    <source>
        <dbReference type="Proteomes" id="UP000694844"/>
    </source>
</evidence>
<name>A0A8B8CYQ1_CRAVI</name>
<dbReference type="OrthoDB" id="10584314at2759"/>
<dbReference type="KEGG" id="cvn:111123118"/>
<keyword evidence="1" id="KW-1185">Reference proteome</keyword>
<dbReference type="SUPFAM" id="SSF49899">
    <property type="entry name" value="Concanavalin A-like lectins/glucanases"/>
    <property type="match status" value="1"/>
</dbReference>
<reference evidence="1" key="1">
    <citation type="submission" date="2024-06" db="UniProtKB">
        <authorList>
            <consortium name="RefSeq"/>
        </authorList>
    </citation>
    <scope>NUCLEOTIDE SEQUENCE [LARGE SCALE GENOMIC DNA]</scope>
</reference>